<name>A0A9D2ECL7_9MICO</name>
<evidence type="ECO:0000313" key="2">
    <source>
        <dbReference type="EMBL" id="HIZ34862.1"/>
    </source>
</evidence>
<dbReference type="Proteomes" id="UP000824037">
    <property type="component" value="Unassembled WGS sequence"/>
</dbReference>
<evidence type="ECO:0000256" key="1">
    <source>
        <dbReference type="SAM" id="Phobius"/>
    </source>
</evidence>
<keyword evidence="1" id="KW-0812">Transmembrane</keyword>
<proteinExistence type="predicted"/>
<keyword evidence="1" id="KW-0472">Membrane</keyword>
<feature type="transmembrane region" description="Helical" evidence="1">
    <location>
        <begin position="127"/>
        <end position="148"/>
    </location>
</feature>
<feature type="transmembrane region" description="Helical" evidence="1">
    <location>
        <begin position="184"/>
        <end position="202"/>
    </location>
</feature>
<reference evidence="2" key="2">
    <citation type="submission" date="2021-04" db="EMBL/GenBank/DDBJ databases">
        <authorList>
            <person name="Gilroy R."/>
        </authorList>
    </citation>
    <scope>NUCLEOTIDE SEQUENCE</scope>
    <source>
        <strain evidence="2">ChiGjej4B4-7305</strain>
    </source>
</reference>
<feature type="transmembrane region" description="Helical" evidence="1">
    <location>
        <begin position="12"/>
        <end position="34"/>
    </location>
</feature>
<protein>
    <recommendedName>
        <fullName evidence="4">DUF1648 domain-containing protein</fullName>
    </recommendedName>
</protein>
<feature type="transmembrane region" description="Helical" evidence="1">
    <location>
        <begin position="208"/>
        <end position="225"/>
    </location>
</feature>
<organism evidence="2 3">
    <name type="scientific">Candidatus Ruania gallistercoris</name>
    <dbReference type="NCBI Taxonomy" id="2838746"/>
    <lineage>
        <taxon>Bacteria</taxon>
        <taxon>Bacillati</taxon>
        <taxon>Actinomycetota</taxon>
        <taxon>Actinomycetes</taxon>
        <taxon>Micrococcales</taxon>
        <taxon>Ruaniaceae</taxon>
        <taxon>Ruania</taxon>
    </lineage>
</organism>
<evidence type="ECO:0008006" key="4">
    <source>
        <dbReference type="Google" id="ProtNLM"/>
    </source>
</evidence>
<sequence length="331" mass="34979">MVHAPVPHRSRTVLLGIVLPAAFLVGALLLVLVWRDRLPAEVAVHWGPTGVDRTGTLAELVAVPMVLGAAGWLIVSILCLTTARIELMRRLLVGVGSGLGALFAGITLSSVAVQLDITDASTATDPTIGVVVTMAVAIAVGGFAATLAGNDPPLPSPVLVPADAPRSDLPGSAYWAGEARTRHVWPIWLMTAVLVGAGVWFGNATHQWWAVVPFVLVGALPLHLLRWRVRIDHRGLTVAGQPGWPRQRIPANEVVRADVIEVQPFREFGGWGLRIAGDGRTGVVTRAGAAIQVQRSGDRVFVVTIDGAAEAAALLNTIADRSRRHTVPGDQ</sequence>
<accession>A0A9D2ECL7</accession>
<feature type="transmembrane region" description="Helical" evidence="1">
    <location>
        <begin position="54"/>
        <end position="79"/>
    </location>
</feature>
<dbReference type="AlphaFoldDB" id="A0A9D2ECL7"/>
<keyword evidence="1" id="KW-1133">Transmembrane helix</keyword>
<comment type="caution">
    <text evidence="2">The sequence shown here is derived from an EMBL/GenBank/DDBJ whole genome shotgun (WGS) entry which is preliminary data.</text>
</comment>
<reference evidence="2" key="1">
    <citation type="journal article" date="2021" name="PeerJ">
        <title>Extensive microbial diversity within the chicken gut microbiome revealed by metagenomics and culture.</title>
        <authorList>
            <person name="Gilroy R."/>
            <person name="Ravi A."/>
            <person name="Getino M."/>
            <person name="Pursley I."/>
            <person name="Horton D.L."/>
            <person name="Alikhan N.F."/>
            <person name="Baker D."/>
            <person name="Gharbi K."/>
            <person name="Hall N."/>
            <person name="Watson M."/>
            <person name="Adriaenssens E.M."/>
            <person name="Foster-Nyarko E."/>
            <person name="Jarju S."/>
            <person name="Secka A."/>
            <person name="Antonio M."/>
            <person name="Oren A."/>
            <person name="Chaudhuri R.R."/>
            <person name="La Ragione R."/>
            <person name="Hildebrand F."/>
            <person name="Pallen M.J."/>
        </authorList>
    </citation>
    <scope>NUCLEOTIDE SEQUENCE</scope>
    <source>
        <strain evidence="2">ChiGjej4B4-7305</strain>
    </source>
</reference>
<gene>
    <name evidence="2" type="ORF">H9815_03720</name>
</gene>
<feature type="transmembrane region" description="Helical" evidence="1">
    <location>
        <begin position="91"/>
        <end position="115"/>
    </location>
</feature>
<dbReference type="EMBL" id="DXBY01000060">
    <property type="protein sequence ID" value="HIZ34862.1"/>
    <property type="molecule type" value="Genomic_DNA"/>
</dbReference>
<evidence type="ECO:0000313" key="3">
    <source>
        <dbReference type="Proteomes" id="UP000824037"/>
    </source>
</evidence>